<evidence type="ECO:0008006" key="13">
    <source>
        <dbReference type="Google" id="ProtNLM"/>
    </source>
</evidence>
<evidence type="ECO:0000313" key="12">
    <source>
        <dbReference type="Proteomes" id="UP001165065"/>
    </source>
</evidence>
<dbReference type="InterPro" id="IPR045086">
    <property type="entry name" value="OBG_GTPase"/>
</dbReference>
<evidence type="ECO:0000313" key="11">
    <source>
        <dbReference type="EMBL" id="GMI47703.1"/>
    </source>
</evidence>
<dbReference type="PROSITE" id="PS51881">
    <property type="entry name" value="OCT"/>
    <property type="match status" value="1"/>
</dbReference>
<feature type="region of interest" description="Disordered" evidence="7">
    <location>
        <begin position="1"/>
        <end position="34"/>
    </location>
</feature>
<evidence type="ECO:0000256" key="6">
    <source>
        <dbReference type="ARBA" id="ARBA00023134"/>
    </source>
</evidence>
<feature type="domain" description="OCT" evidence="9">
    <location>
        <begin position="340"/>
        <end position="420"/>
    </location>
</feature>
<dbReference type="PROSITE" id="PS00905">
    <property type="entry name" value="GTP1_OBG"/>
    <property type="match status" value="1"/>
</dbReference>
<dbReference type="InterPro" id="IPR036726">
    <property type="entry name" value="GTP1_OBG_dom_sf"/>
</dbReference>
<dbReference type="GO" id="GO:0005739">
    <property type="term" value="C:mitochondrion"/>
    <property type="evidence" value="ECO:0007669"/>
    <property type="project" value="TreeGrafter"/>
</dbReference>
<evidence type="ECO:0000259" key="8">
    <source>
        <dbReference type="PROSITE" id="PS51710"/>
    </source>
</evidence>
<keyword evidence="5" id="KW-0460">Magnesium</keyword>
<evidence type="ECO:0000259" key="9">
    <source>
        <dbReference type="PROSITE" id="PS51881"/>
    </source>
</evidence>
<accession>A0A9W7GPF6</accession>
<dbReference type="SUPFAM" id="SSF102741">
    <property type="entry name" value="Obg GTP-binding protein C-terminal domain"/>
    <property type="match status" value="1"/>
</dbReference>
<evidence type="ECO:0000256" key="3">
    <source>
        <dbReference type="ARBA" id="ARBA00022723"/>
    </source>
</evidence>
<dbReference type="InterPro" id="IPR036346">
    <property type="entry name" value="GTP-bd_prot_GTP1/OBG_C_sf"/>
</dbReference>
<comment type="caution">
    <text evidence="11">The sequence shown here is derived from an EMBL/GenBank/DDBJ whole genome shotgun (WGS) entry which is preliminary data.</text>
</comment>
<evidence type="ECO:0000259" key="10">
    <source>
        <dbReference type="PROSITE" id="PS51883"/>
    </source>
</evidence>
<keyword evidence="3" id="KW-0479">Metal-binding</keyword>
<sequence length="530" mass="57711">MSVWGGPGGDGCVSFRREKGEPMGGPSGGNGGRGGHVILKCQEGINTLAGARERVHVKGGKGENGKGKSLDGSRGRDITVSVPLGTVVRDFDGNVAGELTTEGQQMVVSLGGRGGRGNKSFKTNRNKAPKLSEKGGEGTQRWIFLELKLVGDVGVVGMPNAGKSTLLKQVTNANPKTADYPFTTISPNLGVVDLEDGKGLVLVDIPGLIEGASEGKGMGVTFLRHVQRNKVLLHVVDGNAEDPVGNFKKINRELENYDEELGKKKQVVCVNKCDLFPDGGNEIIEQIKEAAGHTRVLKISALRRENVKELMYRLKQFADAQPDVVLEESASPKVRFDVDNLTADSDDFKISSDPSYPGQWRVEGMYIEEVARMTNWDYPEAVERFSRVLEATGVAGVLEDRGAQEGDLIMIDRFDFDFAPSKTNPYIPIELLEQDAEILAREKMRNEKELAWGRGESRGVGEEKEGAGQEGEEGAFVMYYNLDDEDDAGSDDEDWEEDDEEMKAMLGDWSAFDDGKGDFVAQEGDNVSIL</sequence>
<feature type="compositionally biased region" description="Gly residues" evidence="7">
    <location>
        <begin position="1"/>
        <end position="11"/>
    </location>
</feature>
<evidence type="ECO:0000256" key="7">
    <source>
        <dbReference type="SAM" id="MobiDB-lite"/>
    </source>
</evidence>
<dbReference type="HAMAP" id="MF_01454">
    <property type="entry name" value="GTPase_Obg"/>
    <property type="match status" value="1"/>
</dbReference>
<name>A0A9W7GPF6_9STRA</name>
<dbReference type="FunFam" id="2.70.210.12:FF:000001">
    <property type="entry name" value="GTPase Obg"/>
    <property type="match status" value="1"/>
</dbReference>
<dbReference type="NCBIfam" id="TIGR03595">
    <property type="entry name" value="Obg_CgtA_exten"/>
    <property type="match status" value="1"/>
</dbReference>
<dbReference type="SUPFAM" id="SSF82051">
    <property type="entry name" value="Obg GTP-binding protein N-terminal domain"/>
    <property type="match status" value="1"/>
</dbReference>
<keyword evidence="12" id="KW-1185">Reference proteome</keyword>
<evidence type="ECO:0000256" key="2">
    <source>
        <dbReference type="ARBA" id="ARBA00007699"/>
    </source>
</evidence>
<dbReference type="InterPro" id="IPR015349">
    <property type="entry name" value="OCT_dom"/>
</dbReference>
<dbReference type="GO" id="GO:0003924">
    <property type="term" value="F:GTPase activity"/>
    <property type="evidence" value="ECO:0007669"/>
    <property type="project" value="InterPro"/>
</dbReference>
<evidence type="ECO:0000256" key="5">
    <source>
        <dbReference type="ARBA" id="ARBA00022842"/>
    </source>
</evidence>
<dbReference type="OrthoDB" id="347018at2759"/>
<dbReference type="Gene3D" id="3.40.50.300">
    <property type="entry name" value="P-loop containing nucleotide triphosphate hydrolases"/>
    <property type="match status" value="1"/>
</dbReference>
<feature type="region of interest" description="Disordered" evidence="7">
    <location>
        <begin position="109"/>
        <end position="134"/>
    </location>
</feature>
<evidence type="ECO:0000256" key="4">
    <source>
        <dbReference type="ARBA" id="ARBA00022741"/>
    </source>
</evidence>
<dbReference type="Pfam" id="PF01018">
    <property type="entry name" value="GTP1_OBG"/>
    <property type="match status" value="1"/>
</dbReference>
<comment type="similarity">
    <text evidence="2">Belongs to the TRAFAC class OBG-HflX-like GTPase superfamily. OBG GTPase family.</text>
</comment>
<keyword evidence="6" id="KW-0342">GTP-binding</keyword>
<dbReference type="InterPro" id="IPR031167">
    <property type="entry name" value="G_OBG"/>
</dbReference>
<dbReference type="PANTHER" id="PTHR11702">
    <property type="entry name" value="DEVELOPMENTALLY REGULATED GTP-BINDING PROTEIN-RELATED"/>
    <property type="match status" value="1"/>
</dbReference>
<feature type="compositionally biased region" description="Basic and acidic residues" evidence="7">
    <location>
        <begin position="454"/>
        <end position="467"/>
    </location>
</feature>
<dbReference type="PRINTS" id="PR00326">
    <property type="entry name" value="GTP1OBG"/>
</dbReference>
<dbReference type="Proteomes" id="UP001165065">
    <property type="component" value="Unassembled WGS sequence"/>
</dbReference>
<proteinExistence type="inferred from homology"/>
<dbReference type="SUPFAM" id="SSF52540">
    <property type="entry name" value="P-loop containing nucleoside triphosphate hydrolases"/>
    <property type="match status" value="1"/>
</dbReference>
<dbReference type="EMBL" id="BRYA01000355">
    <property type="protein sequence ID" value="GMI47703.1"/>
    <property type="molecule type" value="Genomic_DNA"/>
</dbReference>
<dbReference type="Pfam" id="PF01926">
    <property type="entry name" value="MMR_HSR1"/>
    <property type="match status" value="1"/>
</dbReference>
<dbReference type="AlphaFoldDB" id="A0A9W7GPF6"/>
<feature type="domain" description="Obg" evidence="10">
    <location>
        <begin position="1"/>
        <end position="150"/>
    </location>
</feature>
<dbReference type="PROSITE" id="PS51883">
    <property type="entry name" value="OBG"/>
    <property type="match status" value="1"/>
</dbReference>
<dbReference type="PROSITE" id="PS51710">
    <property type="entry name" value="G_OBG"/>
    <property type="match status" value="1"/>
</dbReference>
<dbReference type="GO" id="GO:0000287">
    <property type="term" value="F:magnesium ion binding"/>
    <property type="evidence" value="ECO:0007669"/>
    <property type="project" value="InterPro"/>
</dbReference>
<gene>
    <name evidence="11" type="ORF">TrCOL_g6414</name>
</gene>
<feature type="domain" description="OBG-type G" evidence="8">
    <location>
        <begin position="151"/>
        <end position="319"/>
    </location>
</feature>
<dbReference type="Pfam" id="PF09269">
    <property type="entry name" value="DUF1967"/>
    <property type="match status" value="1"/>
</dbReference>
<feature type="compositionally biased region" description="Gly residues" evidence="7">
    <location>
        <begin position="22"/>
        <end position="34"/>
    </location>
</feature>
<organism evidence="11 12">
    <name type="scientific">Triparma columacea</name>
    <dbReference type="NCBI Taxonomy" id="722753"/>
    <lineage>
        <taxon>Eukaryota</taxon>
        <taxon>Sar</taxon>
        <taxon>Stramenopiles</taxon>
        <taxon>Ochrophyta</taxon>
        <taxon>Bolidophyceae</taxon>
        <taxon>Parmales</taxon>
        <taxon>Triparmaceae</taxon>
        <taxon>Triparma</taxon>
    </lineage>
</organism>
<dbReference type="NCBIfam" id="TIGR02729">
    <property type="entry name" value="Obg_CgtA"/>
    <property type="match status" value="1"/>
</dbReference>
<dbReference type="InterPro" id="IPR014100">
    <property type="entry name" value="GTP-bd_Obg/CgtA"/>
</dbReference>
<dbReference type="Gene3D" id="2.70.210.12">
    <property type="entry name" value="GTP1/OBG domain"/>
    <property type="match status" value="1"/>
</dbReference>
<keyword evidence="4" id="KW-0547">Nucleotide-binding</keyword>
<dbReference type="InterPro" id="IPR006169">
    <property type="entry name" value="GTP1_OBG_dom"/>
</dbReference>
<protein>
    <recommendedName>
        <fullName evidence="13">GTP-binding protein Obg</fullName>
    </recommendedName>
</protein>
<dbReference type="NCBIfam" id="NF008956">
    <property type="entry name" value="PRK12299.1"/>
    <property type="match status" value="1"/>
</dbReference>
<dbReference type="NCBIfam" id="NF008955">
    <property type="entry name" value="PRK12297.1"/>
    <property type="match status" value="1"/>
</dbReference>
<feature type="region of interest" description="Disordered" evidence="7">
    <location>
        <begin position="52"/>
        <end position="76"/>
    </location>
</feature>
<reference evidence="12" key="1">
    <citation type="journal article" date="2023" name="Commun. Biol.">
        <title>Genome analysis of Parmales, the sister group of diatoms, reveals the evolutionary specialization of diatoms from phago-mixotrophs to photoautotrophs.</title>
        <authorList>
            <person name="Ban H."/>
            <person name="Sato S."/>
            <person name="Yoshikawa S."/>
            <person name="Yamada K."/>
            <person name="Nakamura Y."/>
            <person name="Ichinomiya M."/>
            <person name="Sato N."/>
            <person name="Blanc-Mathieu R."/>
            <person name="Endo H."/>
            <person name="Kuwata A."/>
            <person name="Ogata H."/>
        </authorList>
    </citation>
    <scope>NUCLEOTIDE SEQUENCE [LARGE SCALE GENOMIC DNA]</scope>
</reference>
<dbReference type="CDD" id="cd01898">
    <property type="entry name" value="Obg"/>
    <property type="match status" value="1"/>
</dbReference>
<dbReference type="PANTHER" id="PTHR11702:SF44">
    <property type="entry name" value="GTP-BINDING PROTEIN OBGC, CHLOROPLASTIC"/>
    <property type="match status" value="1"/>
</dbReference>
<dbReference type="Gene3D" id="3.30.300.350">
    <property type="entry name" value="GTP-binding protein OBG, C-terminal domain"/>
    <property type="match status" value="1"/>
</dbReference>
<feature type="region of interest" description="Disordered" evidence="7">
    <location>
        <begin position="454"/>
        <end position="473"/>
    </location>
</feature>
<dbReference type="GO" id="GO:0005525">
    <property type="term" value="F:GTP binding"/>
    <property type="evidence" value="ECO:0007669"/>
    <property type="project" value="UniProtKB-KW"/>
</dbReference>
<dbReference type="InterPro" id="IPR027417">
    <property type="entry name" value="P-loop_NTPase"/>
</dbReference>
<dbReference type="InterPro" id="IPR006073">
    <property type="entry name" value="GTP-bd"/>
</dbReference>
<evidence type="ECO:0000256" key="1">
    <source>
        <dbReference type="ARBA" id="ARBA00001946"/>
    </source>
</evidence>
<dbReference type="InterPro" id="IPR006074">
    <property type="entry name" value="GTP1-OBG_CS"/>
</dbReference>
<comment type="cofactor">
    <cofactor evidence="1">
        <name>Mg(2+)</name>
        <dbReference type="ChEBI" id="CHEBI:18420"/>
    </cofactor>
</comment>
<dbReference type="GO" id="GO:0042254">
    <property type="term" value="P:ribosome biogenesis"/>
    <property type="evidence" value="ECO:0007669"/>
    <property type="project" value="UniProtKB-UniRule"/>
</dbReference>